<dbReference type="Proteomes" id="UP000615026">
    <property type="component" value="Unassembled WGS sequence"/>
</dbReference>
<sequence length="247" mass="28355">MGFQPISVNKLWHSVSLSETVFHHDQIVDLPEPVGRYLKHAISAATPLASAVRLRMHGEIKLKQWQPFQAEQVIYPQRGMIWQAITRVNRLPVRGWDRLIYGKGAMQWKLLGLFPVMTAAGGDVTRSAIGRMHGECMWLPSMLSKAEWTVCDRYHIQATLRSLGNMTVLKLTIDDLGRLQQLSFKRWGNPDSSRYQFEDFGAYIDQESTFAGYTIPTKLRAGWYFGTHQFETEGEFFRVAIDNAIYK</sequence>
<evidence type="ECO:0000313" key="2">
    <source>
        <dbReference type="Proteomes" id="UP000615026"/>
    </source>
</evidence>
<reference evidence="1" key="1">
    <citation type="submission" date="2020-10" db="EMBL/GenBank/DDBJ databases">
        <authorList>
            <person name="Castelo-Branco R."/>
            <person name="Eusebio N."/>
            <person name="Adriana R."/>
            <person name="Vieira A."/>
            <person name="Brugerolle De Fraissinette N."/>
            <person name="Rezende De Castro R."/>
            <person name="Schneider M.P."/>
            <person name="Vasconcelos V."/>
            <person name="Leao P.N."/>
        </authorList>
    </citation>
    <scope>NUCLEOTIDE SEQUENCE</scope>
    <source>
        <strain evidence="1">LEGE 11479</strain>
    </source>
</reference>
<evidence type="ECO:0000313" key="1">
    <source>
        <dbReference type="EMBL" id="MBE9070724.1"/>
    </source>
</evidence>
<accession>A0A929A051</accession>
<name>A0A929A051_LEPEC</name>
<dbReference type="AlphaFoldDB" id="A0A929A051"/>
<protein>
    <submittedName>
        <fullName evidence="1">Uncharacterized protein</fullName>
    </submittedName>
</protein>
<organism evidence="1 2">
    <name type="scientific">Leptolyngbya cf. ectocarpi LEGE 11479</name>
    <dbReference type="NCBI Taxonomy" id="1828722"/>
    <lineage>
        <taxon>Bacteria</taxon>
        <taxon>Bacillati</taxon>
        <taxon>Cyanobacteriota</taxon>
        <taxon>Cyanophyceae</taxon>
        <taxon>Leptolyngbyales</taxon>
        <taxon>Leptolyngbyaceae</taxon>
        <taxon>Leptolyngbya group</taxon>
        <taxon>Leptolyngbya</taxon>
    </lineage>
</organism>
<dbReference type="RefSeq" id="WP_193996573.1">
    <property type="nucleotide sequence ID" value="NZ_JADEXP010000511.1"/>
</dbReference>
<gene>
    <name evidence="1" type="ORF">IQ260_29210</name>
</gene>
<dbReference type="EMBL" id="JADEXP010000511">
    <property type="protein sequence ID" value="MBE9070724.1"/>
    <property type="molecule type" value="Genomic_DNA"/>
</dbReference>
<keyword evidence="2" id="KW-1185">Reference proteome</keyword>
<dbReference type="InterPro" id="IPR054213">
    <property type="entry name" value="DUF6920"/>
</dbReference>
<dbReference type="Pfam" id="PF21900">
    <property type="entry name" value="DUF6920"/>
    <property type="match status" value="1"/>
</dbReference>
<proteinExistence type="predicted"/>
<comment type="caution">
    <text evidence="1">The sequence shown here is derived from an EMBL/GenBank/DDBJ whole genome shotgun (WGS) entry which is preliminary data.</text>
</comment>